<dbReference type="Proteomes" id="UP000018538">
    <property type="component" value="Unassembled WGS sequence"/>
</dbReference>
<keyword evidence="2" id="KW-1185">Reference proteome</keyword>
<proteinExistence type="predicted"/>
<gene>
    <name evidence="1" type="ORF">YYC_04031</name>
</gene>
<dbReference type="AlphaFoldDB" id="V7PG64"/>
<dbReference type="EMBL" id="KI635789">
    <property type="protein sequence ID" value="ETB58429.1"/>
    <property type="molecule type" value="Genomic_DNA"/>
</dbReference>
<protein>
    <submittedName>
        <fullName evidence="1">Uncharacterized protein</fullName>
    </submittedName>
</protein>
<name>V7PG64_PLAYE</name>
<sequence length="405" mass="48392">MLAIIFTFLISNFYISNKSECNLIVHPSIADVFVENIRENIFILPTKVTNKKLITPECLSDDDNSCHNINKDKYIFSQNINDVLENLNNEKVAYMHRNPFYLIRNDNKNINIDLEIKKEEEKIYKKEMLNKNKNNSNIFYNSINFILDNVFYFFKKINKNKTNNLNQLIYPSYYIDLNKTYILSQPNKINKNNKHKIKGSRLGEYIDDLKTYSFIEPLSLAIDEINFNNFFENIWSENIFNYIFLKENKRNDNVNNNDHNNYLIYNYDHVRKKDKINSLKNYAFDTQTKVKNLKNHLKETILENKMSSSINPEEKTEHLYGHNDVEKLKKINNMNFGHDDDSKRNERRTRFDLKNDSDLNLSINKIFKDYEINEESDFEHVLMNNKKLNIGICTKEKKKKKKNMI</sequence>
<reference evidence="1 2" key="1">
    <citation type="submission" date="2013-11" db="EMBL/GenBank/DDBJ databases">
        <title>The Genome Sequence of Plasmodium yoelii 17X.</title>
        <authorList>
            <consortium name="The Broad Institute Genomics Platform"/>
            <consortium name="The Broad Institute Genome Sequencing Center for Infectious Disease"/>
            <person name="Neafsey D."/>
            <person name="Adams J."/>
            <person name="Walker B."/>
            <person name="Young S.K."/>
            <person name="Zeng Q."/>
            <person name="Gargeya S."/>
            <person name="Fitzgerald M."/>
            <person name="Haas B."/>
            <person name="Abouelleil A."/>
            <person name="Alvarado L."/>
            <person name="Chapman S.B."/>
            <person name="Gainer-Dewar J."/>
            <person name="Goldberg J."/>
            <person name="Griggs A."/>
            <person name="Gujja S."/>
            <person name="Hansen M."/>
            <person name="Howarth C."/>
            <person name="Imamovic A."/>
            <person name="Ireland A."/>
            <person name="Larimer J."/>
            <person name="McCowan C."/>
            <person name="Murphy C."/>
            <person name="Pearson M."/>
            <person name="Poon T.W."/>
            <person name="Priest M."/>
            <person name="Roberts A."/>
            <person name="Saif S."/>
            <person name="Shea T."/>
            <person name="Sykes S."/>
            <person name="Wortman J."/>
            <person name="Nusbaum C."/>
            <person name="Birren B."/>
        </authorList>
    </citation>
    <scope>NUCLEOTIDE SEQUENCE [LARGE SCALE GENOMIC DNA]</scope>
    <source>
        <strain evidence="1 2">17X</strain>
    </source>
</reference>
<accession>V7PG64</accession>
<organism evidence="1 2">
    <name type="scientific">Plasmodium yoelii 17X</name>
    <dbReference type="NCBI Taxonomy" id="1323249"/>
    <lineage>
        <taxon>Eukaryota</taxon>
        <taxon>Sar</taxon>
        <taxon>Alveolata</taxon>
        <taxon>Apicomplexa</taxon>
        <taxon>Aconoidasida</taxon>
        <taxon>Haemosporida</taxon>
        <taxon>Plasmodiidae</taxon>
        <taxon>Plasmodium</taxon>
        <taxon>Plasmodium (Vinckeia)</taxon>
    </lineage>
</organism>
<evidence type="ECO:0000313" key="2">
    <source>
        <dbReference type="Proteomes" id="UP000018538"/>
    </source>
</evidence>
<evidence type="ECO:0000313" key="1">
    <source>
        <dbReference type="EMBL" id="ETB58429.1"/>
    </source>
</evidence>